<dbReference type="Pfam" id="PF05193">
    <property type="entry name" value="Peptidase_M16_C"/>
    <property type="match status" value="2"/>
</dbReference>
<dbReference type="PROSITE" id="PS00143">
    <property type="entry name" value="INSULINASE"/>
    <property type="match status" value="1"/>
</dbReference>
<dbReference type="Gene3D" id="3.30.830.10">
    <property type="entry name" value="Metalloenzyme, LuxS/M16 peptidase-like"/>
    <property type="match status" value="4"/>
</dbReference>
<feature type="domain" description="Peptidase M16 C-terminal" evidence="12">
    <location>
        <begin position="275"/>
        <end position="445"/>
    </location>
</feature>
<evidence type="ECO:0000256" key="9">
    <source>
        <dbReference type="SAM" id="Coils"/>
    </source>
</evidence>
<feature type="signal peptide" evidence="10">
    <location>
        <begin position="1"/>
        <end position="21"/>
    </location>
</feature>
<evidence type="ECO:0000256" key="7">
    <source>
        <dbReference type="ARBA" id="ARBA00023049"/>
    </source>
</evidence>
<evidence type="ECO:0000256" key="4">
    <source>
        <dbReference type="ARBA" id="ARBA00022723"/>
    </source>
</evidence>
<feature type="domain" description="Peptidase M16 N-terminal" evidence="11">
    <location>
        <begin position="76"/>
        <end position="116"/>
    </location>
</feature>
<dbReference type="Pfam" id="PF00675">
    <property type="entry name" value="Peptidase_M16"/>
    <property type="match status" value="2"/>
</dbReference>
<evidence type="ECO:0000256" key="8">
    <source>
        <dbReference type="RuleBase" id="RU004447"/>
    </source>
</evidence>
<dbReference type="PANTHER" id="PTHR43690:SF17">
    <property type="entry name" value="PROTEIN YHJJ"/>
    <property type="match status" value="1"/>
</dbReference>
<comment type="caution">
    <text evidence="13">The sequence shown here is derived from an EMBL/GenBank/DDBJ whole genome shotgun (WGS) entry which is preliminary data.</text>
</comment>
<comment type="similarity">
    <text evidence="2 8">Belongs to the peptidase M16 family.</text>
</comment>
<keyword evidence="14" id="KW-1185">Reference proteome</keyword>
<evidence type="ECO:0000256" key="6">
    <source>
        <dbReference type="ARBA" id="ARBA00022833"/>
    </source>
</evidence>
<evidence type="ECO:0000256" key="10">
    <source>
        <dbReference type="SAM" id="SignalP"/>
    </source>
</evidence>
<keyword evidence="4" id="KW-0479">Metal-binding</keyword>
<keyword evidence="7" id="KW-0482">Metalloprotease</keyword>
<dbReference type="InterPro" id="IPR050626">
    <property type="entry name" value="Peptidase_M16"/>
</dbReference>
<dbReference type="PANTHER" id="PTHR43690">
    <property type="entry name" value="NARDILYSIN"/>
    <property type="match status" value="1"/>
</dbReference>
<feature type="chain" id="PRO_5046480133" evidence="10">
    <location>
        <begin position="22"/>
        <end position="986"/>
    </location>
</feature>
<feature type="domain" description="Peptidase M16 C-terminal" evidence="12">
    <location>
        <begin position="767"/>
        <end position="879"/>
    </location>
</feature>
<evidence type="ECO:0000256" key="2">
    <source>
        <dbReference type="ARBA" id="ARBA00007261"/>
    </source>
</evidence>
<feature type="domain" description="Peptidase M16 N-terminal" evidence="11">
    <location>
        <begin position="604"/>
        <end position="696"/>
    </location>
</feature>
<keyword evidence="9" id="KW-0175">Coiled coil</keyword>
<keyword evidence="5" id="KW-0378">Hydrolase</keyword>
<gene>
    <name evidence="13" type="ORF">ACFSRY_12225</name>
</gene>
<keyword evidence="6" id="KW-0862">Zinc</keyword>
<keyword evidence="10" id="KW-0732">Signal</keyword>
<dbReference type="InterPro" id="IPR011765">
    <property type="entry name" value="Pept_M16_N"/>
</dbReference>
<evidence type="ECO:0000259" key="11">
    <source>
        <dbReference type="Pfam" id="PF00675"/>
    </source>
</evidence>
<keyword evidence="3" id="KW-0645">Protease</keyword>
<sequence length="986" mass="112097">MTTRKGLSLFLAALAFTFTQCKNETYQTQSTTETTATATAAPAQKEYKYETVPDDPLNARIYTLDNGLKVYLSDYEEAPRIQTYIAVRAGSKNDPADATGLAHYLEHMVFKGTTELGTANWQKEKEELDKIEALYEKYRNTSDEAERKKIYAQIDSVSGVAATYAIANEYDKLLSSIGAKGTNAYTWVDQTVYVNDIPTNQMERWLELEADRFQEMIPRLFHTELEAVYEEKNRSLDSDGRKVAEVINTELFPTHQYGTQSTIGTIEHLKNPSITAIKDYFNKYYVPNNMAIAMSGDIDFDQTIRLIDKYWGGINKGEVPGFTVAQEKPIQQPIVKTVLGPDAENVSIAYRTPGINTRDALVVQMISNLLYNGSAGLIDLNLNQQQKVLQSYAYDTPMKDYGSFRMTGMPRQGQSLDQVRDLLLKQLDMIKKGEFDEELIQAVVNNDKISTMKAYEDNRNRADAFVTSFIYEMPWQKFVNRREEFASITKQEVMDVANKYFNNNYVLVYKRTGKDPNAQKVEKPAITPVAVNRDAQSDYYKEFMAKDVQPLQPVFLDYKKDITEAKLKQDIPLLYTKNKENGLFQLYYILDMGTNNDQKLGIAVNYLKYLGTDKYTAEELQKEFFKLGTSFDVFSSGDQVYVSLTGLDENFEQGLSLFESVLANAKPDQQALNDMVAGILKARADAKKNKGVILQQAMVNYAKYGSKNPFNTVLSEKELKAVKPQELVNIIKSIPTYEHRVLYYGPRETDNLIAALNTGHNVPAKLKPVPAEKVYTEIDFKEPTVYWADYDMVQAEMLFLSKSVPYSKDIIPVVRLYNEYMGGIVFQDLRESKALAYSTYSFYAPASKKDRANYLISYIGAQSDKLAEAMAGMQNLLTDMPLADANFQNARAALRNSISTERITKAGILFDYERAKKLGLNYDIRQDVYQSANSMTFDQLKEFQQKYVKAQPQAILVIGSKDKLNFKELEKYGKVKQLDLKTLFGY</sequence>
<evidence type="ECO:0000256" key="3">
    <source>
        <dbReference type="ARBA" id="ARBA00022670"/>
    </source>
</evidence>
<dbReference type="InterPro" id="IPR007863">
    <property type="entry name" value="Peptidase_M16_C"/>
</dbReference>
<dbReference type="RefSeq" id="WP_377507629.1">
    <property type="nucleotide sequence ID" value="NZ_JBHULU010000015.1"/>
</dbReference>
<protein>
    <submittedName>
        <fullName evidence="13">M16 family metallopeptidase</fullName>
    </submittedName>
</protein>
<evidence type="ECO:0000256" key="5">
    <source>
        <dbReference type="ARBA" id="ARBA00022801"/>
    </source>
</evidence>
<feature type="coiled-coil region" evidence="9">
    <location>
        <begin position="121"/>
        <end position="148"/>
    </location>
</feature>
<evidence type="ECO:0000313" key="14">
    <source>
        <dbReference type="Proteomes" id="UP001597544"/>
    </source>
</evidence>
<accession>A0ABW5IMG7</accession>
<dbReference type="Proteomes" id="UP001597544">
    <property type="component" value="Unassembled WGS sequence"/>
</dbReference>
<dbReference type="InterPro" id="IPR011249">
    <property type="entry name" value="Metalloenz_LuxS/M16"/>
</dbReference>
<dbReference type="EMBL" id="JBHULU010000015">
    <property type="protein sequence ID" value="MFD2514633.1"/>
    <property type="molecule type" value="Genomic_DNA"/>
</dbReference>
<dbReference type="InterPro" id="IPR001431">
    <property type="entry name" value="Pept_M16_Zn_BS"/>
</dbReference>
<dbReference type="SUPFAM" id="SSF63411">
    <property type="entry name" value="LuxS/MPP-like metallohydrolase"/>
    <property type="match status" value="4"/>
</dbReference>
<comment type="cofactor">
    <cofactor evidence="1">
        <name>Zn(2+)</name>
        <dbReference type="ChEBI" id="CHEBI:29105"/>
    </cofactor>
</comment>
<organism evidence="13 14">
    <name type="scientific">Pontibacter locisalis</name>
    <dbReference type="NCBI Taxonomy" id="1719035"/>
    <lineage>
        <taxon>Bacteria</taxon>
        <taxon>Pseudomonadati</taxon>
        <taxon>Bacteroidota</taxon>
        <taxon>Cytophagia</taxon>
        <taxon>Cytophagales</taxon>
        <taxon>Hymenobacteraceae</taxon>
        <taxon>Pontibacter</taxon>
    </lineage>
</organism>
<evidence type="ECO:0000259" key="12">
    <source>
        <dbReference type="Pfam" id="PF05193"/>
    </source>
</evidence>
<evidence type="ECO:0000256" key="1">
    <source>
        <dbReference type="ARBA" id="ARBA00001947"/>
    </source>
</evidence>
<reference evidence="14" key="1">
    <citation type="journal article" date="2019" name="Int. J. Syst. Evol. Microbiol.">
        <title>The Global Catalogue of Microorganisms (GCM) 10K type strain sequencing project: providing services to taxonomists for standard genome sequencing and annotation.</title>
        <authorList>
            <consortium name="The Broad Institute Genomics Platform"/>
            <consortium name="The Broad Institute Genome Sequencing Center for Infectious Disease"/>
            <person name="Wu L."/>
            <person name="Ma J."/>
        </authorList>
    </citation>
    <scope>NUCLEOTIDE SEQUENCE [LARGE SCALE GENOMIC DNA]</scope>
    <source>
        <strain evidence="14">KCTC 42498</strain>
    </source>
</reference>
<name>A0ABW5IMG7_9BACT</name>
<proteinExistence type="inferred from homology"/>
<evidence type="ECO:0000313" key="13">
    <source>
        <dbReference type="EMBL" id="MFD2514633.1"/>
    </source>
</evidence>